<evidence type="ECO:0000256" key="1">
    <source>
        <dbReference type="SAM" id="MobiDB-lite"/>
    </source>
</evidence>
<sequence length="502" mass="56318">MGRKTQQAVARTTRETRSQKRGASPAPEIPRKKLRTSGKSNHAPVVKSTRPKPQKRPPSIHESTDGEDPESGNIASKPGNNEDDRTSDSSDDSNEEEGDEEEGDEEEGDVNPFKARDTIRVETAQVFNPESDTNTTSQRTPQSSRSVSNSSRASRYESEVPQWQKSRSSSTMSARASSTNTEGTVWGPAAQYNPPRQRTQLICLKSQPEALRKVLNNTEVEVTRQGLFKGFFGLSDPEYLFIGNIIQEEANKLSMEGLAERVSQDRIFRRDLGRTINHRMVLLRSNVKAITVPSVGFFYRFATDNDPDNIRRRVKDYIGDATYLFPETPDRTPITTRPYEHPCIIHTLKEFLFKEGSRKARLGDQHAIIFKSTNPRRPDRLEIPPSVLALISTAVQATISDWSTGMRINSDFIADTVEDIFTGHTSYISSLKNKSIPKYHAMLHRIYNLVKAGSTLQRNMVNENLERIVDFGGMEGGDSDEDDNANGAQVGPEQYLSLRLPE</sequence>
<feature type="region of interest" description="Disordered" evidence="1">
    <location>
        <begin position="1"/>
        <end position="193"/>
    </location>
</feature>
<reference evidence="4" key="1">
    <citation type="journal article" date="2012" name="Proc. Natl. Acad. Sci. U.S.A.">
        <title>Genome sequence of the button mushroom Agaricus bisporus reveals mechanisms governing adaptation to a humic-rich ecological niche.</title>
        <authorList>
            <person name="Morin E."/>
            <person name="Kohler A."/>
            <person name="Baker A.R."/>
            <person name="Foulongne-Oriol M."/>
            <person name="Lombard V."/>
            <person name="Nagy L.G."/>
            <person name="Ohm R.A."/>
            <person name="Patyshakuliyeva A."/>
            <person name="Brun A."/>
            <person name="Aerts A.L."/>
            <person name="Bailey A.M."/>
            <person name="Billette C."/>
            <person name="Coutinho P.M."/>
            <person name="Deakin G."/>
            <person name="Doddapaneni H."/>
            <person name="Floudas D."/>
            <person name="Grimwood J."/>
            <person name="Hilden K."/>
            <person name="Kuees U."/>
            <person name="LaButti K.M."/>
            <person name="Lapidus A."/>
            <person name="Lindquist E.A."/>
            <person name="Lucas S.M."/>
            <person name="Murat C."/>
            <person name="Riley R.W."/>
            <person name="Salamov A.A."/>
            <person name="Schmutz J."/>
            <person name="Subramanian V."/>
            <person name="Woesten H.A.B."/>
            <person name="Xu J."/>
            <person name="Eastwood D.C."/>
            <person name="Foster G.D."/>
            <person name="Sonnenberg A.S."/>
            <person name="Cullen D."/>
            <person name="de Vries R.P."/>
            <person name="Lundell T."/>
            <person name="Hibbett D.S."/>
            <person name="Henrissat B."/>
            <person name="Burton K.S."/>
            <person name="Kerrigan R.W."/>
            <person name="Challen M.P."/>
            <person name="Grigoriev I.V."/>
            <person name="Martin F."/>
        </authorList>
    </citation>
    <scope>NUCLEOTIDE SEQUENCE [LARGE SCALE GENOMIC DNA]</scope>
    <source>
        <strain evidence="4">JB137-S8 / ATCC MYA-4627 / FGSC 10392</strain>
    </source>
</reference>
<gene>
    <name evidence="3" type="ORF">AGABI1DRAFT_89718</name>
</gene>
<feature type="compositionally biased region" description="Low complexity" evidence="1">
    <location>
        <begin position="166"/>
        <end position="179"/>
    </location>
</feature>
<evidence type="ECO:0000313" key="3">
    <source>
        <dbReference type="EMBL" id="EKM83116.1"/>
    </source>
</evidence>
<dbReference type="EMBL" id="JH971386">
    <property type="protein sequence ID" value="EKM83116.1"/>
    <property type="molecule type" value="Genomic_DNA"/>
</dbReference>
<dbReference type="eggNOG" id="ENOG502SUXQ">
    <property type="taxonomic scope" value="Eukaryota"/>
</dbReference>
<name>K5X5K1_AGABU</name>
<organism evidence="3 4">
    <name type="scientific">Agaricus bisporus var. burnettii (strain JB137-S8 / ATCC MYA-4627 / FGSC 10392)</name>
    <name type="common">White button mushroom</name>
    <dbReference type="NCBI Taxonomy" id="597362"/>
    <lineage>
        <taxon>Eukaryota</taxon>
        <taxon>Fungi</taxon>
        <taxon>Dikarya</taxon>
        <taxon>Basidiomycota</taxon>
        <taxon>Agaricomycotina</taxon>
        <taxon>Agaricomycetes</taxon>
        <taxon>Agaricomycetidae</taxon>
        <taxon>Agaricales</taxon>
        <taxon>Agaricineae</taxon>
        <taxon>Agaricaceae</taxon>
        <taxon>Agaricus</taxon>
    </lineage>
</organism>
<dbReference type="HOGENOM" id="CLU_581329_0_0_1"/>
<dbReference type="OrthoDB" id="3225557at2759"/>
<accession>K5X5K1</accession>
<dbReference type="InParanoid" id="K5X5K1"/>
<dbReference type="RefSeq" id="XP_007326950.1">
    <property type="nucleotide sequence ID" value="XM_007326888.1"/>
</dbReference>
<dbReference type="OMA" id="NQRMANI"/>
<evidence type="ECO:0000259" key="2">
    <source>
        <dbReference type="Pfam" id="PF20149"/>
    </source>
</evidence>
<feature type="compositionally biased region" description="Polar residues" evidence="1">
    <location>
        <begin position="1"/>
        <end position="10"/>
    </location>
</feature>
<dbReference type="InterPro" id="IPR045341">
    <property type="entry name" value="DUF6532"/>
</dbReference>
<feature type="compositionally biased region" description="Acidic residues" evidence="1">
    <location>
        <begin position="89"/>
        <end position="109"/>
    </location>
</feature>
<feature type="domain" description="DUF6532" evidence="2">
    <location>
        <begin position="253"/>
        <end position="426"/>
    </location>
</feature>
<dbReference type="Proteomes" id="UP000008493">
    <property type="component" value="Unassembled WGS sequence"/>
</dbReference>
<dbReference type="GeneID" id="18832332"/>
<keyword evidence="4" id="KW-1185">Reference proteome</keyword>
<evidence type="ECO:0000313" key="4">
    <source>
        <dbReference type="Proteomes" id="UP000008493"/>
    </source>
</evidence>
<protein>
    <recommendedName>
        <fullName evidence="2">DUF6532 domain-containing protein</fullName>
    </recommendedName>
</protein>
<dbReference type="Pfam" id="PF20149">
    <property type="entry name" value="DUF6532"/>
    <property type="match status" value="1"/>
</dbReference>
<feature type="region of interest" description="Disordered" evidence="1">
    <location>
        <begin position="473"/>
        <end position="493"/>
    </location>
</feature>
<feature type="compositionally biased region" description="Low complexity" evidence="1">
    <location>
        <begin position="133"/>
        <end position="153"/>
    </location>
</feature>
<dbReference type="AlphaFoldDB" id="K5X5K1"/>
<dbReference type="KEGG" id="abp:AGABI1DRAFT89718"/>
<proteinExistence type="predicted"/>